<name>A0ACC0DS23_9BASI</name>
<evidence type="ECO:0000313" key="1">
    <source>
        <dbReference type="EMBL" id="KAI7938313.1"/>
    </source>
</evidence>
<dbReference type="EMBL" id="CM045880">
    <property type="protein sequence ID" value="KAI7938313.1"/>
    <property type="molecule type" value="Genomic_DNA"/>
</dbReference>
<reference evidence="1 2" key="3">
    <citation type="journal article" date="2022" name="Microbiol. Spectr.">
        <title>Folding features and dynamics of 3D genome architecture in plant fungal pathogens.</title>
        <authorList>
            <person name="Xia C."/>
        </authorList>
    </citation>
    <scope>NUCLEOTIDE SEQUENCE [LARGE SCALE GENOMIC DNA]</scope>
    <source>
        <strain evidence="1 2">93-210</strain>
    </source>
</reference>
<organism evidence="1 2">
    <name type="scientific">Puccinia striiformis f. sp. tritici</name>
    <dbReference type="NCBI Taxonomy" id="168172"/>
    <lineage>
        <taxon>Eukaryota</taxon>
        <taxon>Fungi</taxon>
        <taxon>Dikarya</taxon>
        <taxon>Basidiomycota</taxon>
        <taxon>Pucciniomycotina</taxon>
        <taxon>Pucciniomycetes</taxon>
        <taxon>Pucciniales</taxon>
        <taxon>Pucciniaceae</taxon>
        <taxon>Puccinia</taxon>
    </lineage>
</organism>
<reference evidence="2" key="1">
    <citation type="journal article" date="2018" name="BMC Genomics">
        <title>Genomic insights into host adaptation between the wheat stripe rust pathogen (Puccinia striiformis f. sp. tritici) and the barley stripe rust pathogen (Puccinia striiformis f. sp. hordei).</title>
        <authorList>
            <person name="Xia C."/>
            <person name="Wang M."/>
            <person name="Yin C."/>
            <person name="Cornejo O.E."/>
            <person name="Hulbert S.H."/>
            <person name="Chen X."/>
        </authorList>
    </citation>
    <scope>NUCLEOTIDE SEQUENCE [LARGE SCALE GENOMIC DNA]</scope>
    <source>
        <strain evidence="2">93-210</strain>
    </source>
</reference>
<keyword evidence="2" id="KW-1185">Reference proteome</keyword>
<dbReference type="Proteomes" id="UP001060170">
    <property type="component" value="Chromosome 16"/>
</dbReference>
<protein>
    <submittedName>
        <fullName evidence="1">Uncharacterized protein</fullName>
    </submittedName>
</protein>
<accession>A0ACC0DS23</accession>
<reference evidence="2" key="2">
    <citation type="journal article" date="2018" name="Mol. Plant Microbe Interact.">
        <title>Genome sequence resources for the wheat stripe rust pathogen (Puccinia striiformis f. sp. tritici) and the barley stripe rust pathogen (Puccinia striiformis f. sp. hordei).</title>
        <authorList>
            <person name="Xia C."/>
            <person name="Wang M."/>
            <person name="Yin C."/>
            <person name="Cornejo O.E."/>
            <person name="Hulbert S.H."/>
            <person name="Chen X."/>
        </authorList>
    </citation>
    <scope>NUCLEOTIDE SEQUENCE [LARGE SCALE GENOMIC DNA]</scope>
    <source>
        <strain evidence="2">93-210</strain>
    </source>
</reference>
<gene>
    <name evidence="1" type="ORF">MJO28_015233</name>
</gene>
<proteinExistence type="predicted"/>
<sequence>MQIAQPDTARNLHKLVPAGTYRPLGEVRIHCQCTYPDYEAKLLETKDYPAFAPKSLEDTDSFCGYSVWKIFKDELKRNHHISKDLVLERFLDLQFLDFSAKVITDTLC</sequence>
<evidence type="ECO:0000313" key="2">
    <source>
        <dbReference type="Proteomes" id="UP001060170"/>
    </source>
</evidence>
<comment type="caution">
    <text evidence="1">The sequence shown here is derived from an EMBL/GenBank/DDBJ whole genome shotgun (WGS) entry which is preliminary data.</text>
</comment>